<dbReference type="EMBL" id="JAYFUH010000105">
    <property type="protein sequence ID" value="MEA5667681.1"/>
    <property type="molecule type" value="Genomic_DNA"/>
</dbReference>
<reference evidence="6 7" key="1">
    <citation type="submission" date="2023-12" db="EMBL/GenBank/DDBJ databases">
        <title>Stenotrophomonas guangdongensis sp. nov., isolated from wilted pepper plants (Capsicum annuum).</title>
        <authorList>
            <person name="Qiu M."/>
            <person name="Li Y."/>
            <person name="Liu Q."/>
            <person name="Zhang X."/>
            <person name="Huang Y."/>
            <person name="Guo R."/>
            <person name="Hu M."/>
            <person name="Zhou J."/>
            <person name="Zhou X."/>
        </authorList>
    </citation>
    <scope>NUCLEOTIDE SEQUENCE [LARGE SCALE GENOMIC DNA]</scope>
    <source>
        <strain evidence="6 7">MH1</strain>
    </source>
</reference>
<accession>A0ABU5V2X7</accession>
<dbReference type="Pfam" id="PF07690">
    <property type="entry name" value="MFS_1"/>
    <property type="match status" value="1"/>
</dbReference>
<protein>
    <submittedName>
        <fullName evidence="6">MFS transporter</fullName>
    </submittedName>
</protein>
<evidence type="ECO:0000256" key="1">
    <source>
        <dbReference type="ARBA" id="ARBA00022692"/>
    </source>
</evidence>
<keyword evidence="3 4" id="KW-0472">Membrane</keyword>
<dbReference type="SUPFAM" id="SSF103473">
    <property type="entry name" value="MFS general substrate transporter"/>
    <property type="match status" value="1"/>
</dbReference>
<proteinExistence type="predicted"/>
<dbReference type="InterPro" id="IPR020846">
    <property type="entry name" value="MFS_dom"/>
</dbReference>
<comment type="caution">
    <text evidence="6">The sequence shown here is derived from an EMBL/GenBank/DDBJ whole genome shotgun (WGS) entry which is preliminary data.</text>
</comment>
<keyword evidence="2 4" id="KW-1133">Transmembrane helix</keyword>
<feature type="transmembrane region" description="Helical" evidence="4">
    <location>
        <begin position="376"/>
        <end position="398"/>
    </location>
</feature>
<feature type="transmembrane region" description="Helical" evidence="4">
    <location>
        <begin position="23"/>
        <end position="42"/>
    </location>
</feature>
<feature type="transmembrane region" description="Helical" evidence="4">
    <location>
        <begin position="257"/>
        <end position="277"/>
    </location>
</feature>
<evidence type="ECO:0000256" key="4">
    <source>
        <dbReference type="SAM" id="Phobius"/>
    </source>
</evidence>
<dbReference type="Gene3D" id="1.20.1250.20">
    <property type="entry name" value="MFS general substrate transporter like domains"/>
    <property type="match status" value="1"/>
</dbReference>
<feature type="domain" description="Major facilitator superfamily (MFS) profile" evidence="5">
    <location>
        <begin position="18"/>
        <end position="404"/>
    </location>
</feature>
<dbReference type="CDD" id="cd17324">
    <property type="entry name" value="MFS_NepI_like"/>
    <property type="match status" value="1"/>
</dbReference>
<dbReference type="InterPro" id="IPR036259">
    <property type="entry name" value="MFS_trans_sf"/>
</dbReference>
<name>A0ABU5V2X7_9GAMM</name>
<dbReference type="PROSITE" id="PS50850">
    <property type="entry name" value="MFS"/>
    <property type="match status" value="1"/>
</dbReference>
<gene>
    <name evidence="6" type="ORF">VA603_09080</name>
</gene>
<evidence type="ECO:0000259" key="5">
    <source>
        <dbReference type="PROSITE" id="PS50850"/>
    </source>
</evidence>
<evidence type="ECO:0000313" key="6">
    <source>
        <dbReference type="EMBL" id="MEA5667681.1"/>
    </source>
</evidence>
<feature type="transmembrane region" description="Helical" evidence="4">
    <location>
        <begin position="231"/>
        <end position="251"/>
    </location>
</feature>
<evidence type="ECO:0000256" key="2">
    <source>
        <dbReference type="ARBA" id="ARBA00022989"/>
    </source>
</evidence>
<dbReference type="RefSeq" id="WP_323438598.1">
    <property type="nucleotide sequence ID" value="NZ_JAYFUH010000105.1"/>
</dbReference>
<feature type="transmembrane region" description="Helical" evidence="4">
    <location>
        <begin position="289"/>
        <end position="307"/>
    </location>
</feature>
<feature type="transmembrane region" description="Helical" evidence="4">
    <location>
        <begin position="112"/>
        <end position="135"/>
    </location>
</feature>
<evidence type="ECO:0000313" key="7">
    <source>
        <dbReference type="Proteomes" id="UP001301653"/>
    </source>
</evidence>
<keyword evidence="1 4" id="KW-0812">Transmembrane</keyword>
<feature type="transmembrane region" description="Helical" evidence="4">
    <location>
        <begin position="147"/>
        <end position="166"/>
    </location>
</feature>
<feature type="transmembrane region" description="Helical" evidence="4">
    <location>
        <begin position="172"/>
        <end position="194"/>
    </location>
</feature>
<dbReference type="PANTHER" id="PTHR42910:SF1">
    <property type="entry name" value="MAJOR FACILITATOR SUPERFAMILY (MFS) PROFILE DOMAIN-CONTAINING PROTEIN"/>
    <property type="match status" value="1"/>
</dbReference>
<dbReference type="Proteomes" id="UP001301653">
    <property type="component" value="Unassembled WGS sequence"/>
</dbReference>
<feature type="transmembrane region" description="Helical" evidence="4">
    <location>
        <begin position="89"/>
        <end position="106"/>
    </location>
</feature>
<feature type="transmembrane region" description="Helical" evidence="4">
    <location>
        <begin position="54"/>
        <end position="77"/>
    </location>
</feature>
<evidence type="ECO:0000256" key="3">
    <source>
        <dbReference type="ARBA" id="ARBA00023136"/>
    </source>
</evidence>
<dbReference type="InterPro" id="IPR011701">
    <property type="entry name" value="MFS"/>
</dbReference>
<feature type="transmembrane region" description="Helical" evidence="4">
    <location>
        <begin position="346"/>
        <end position="370"/>
    </location>
</feature>
<keyword evidence="7" id="KW-1185">Reference proteome</keyword>
<sequence>MPALPTPCPDGCRSPAAVMSPALVGLLAVASGMSVANVYYAQPLLDALAATFSISHAAVGGVVTATQLGCALALVVLVPLGDRMERRRLMLVQAALLVMALGWVALARGPAALLSGMLAVGMLGTAMTQGLIAYAASAATPGEQGRVVGAAQGGVFVGLLLARVFAGAVSDAWGWRGVYASAAALMLVMALLLYRRLPGQAPAAQGMAYARLLGSMGQRLRRDRTLQVRGVLALLMFAAFNVFWTALVLPLSAAPYGYSHTQIGAFGLVGAVGALAAARAGRWADRGRAQATTALALLLLVLAWWPLSWMPASLWALVAGIVLLDMGGQALHVTNQSLILRGQAQAAARLVSLYMLFYAVGSGLGAIATTATYARFGWNGVCTLGAAISCAAWLFWWLTRDTLPASTTEAS</sequence>
<dbReference type="PANTHER" id="PTHR42910">
    <property type="entry name" value="TRANSPORTER SCO4007-RELATED"/>
    <property type="match status" value="1"/>
</dbReference>
<organism evidence="6 7">
    <name type="scientific">Stenotrophomonas capsici</name>
    <dbReference type="NCBI Taxonomy" id="3110230"/>
    <lineage>
        <taxon>Bacteria</taxon>
        <taxon>Pseudomonadati</taxon>
        <taxon>Pseudomonadota</taxon>
        <taxon>Gammaproteobacteria</taxon>
        <taxon>Lysobacterales</taxon>
        <taxon>Lysobacteraceae</taxon>
        <taxon>Stenotrophomonas</taxon>
    </lineage>
</organism>